<keyword evidence="8" id="KW-1185">Reference proteome</keyword>
<dbReference type="Proteomes" id="UP000245699">
    <property type="component" value="Unassembled WGS sequence"/>
</dbReference>
<reference evidence="7 8" key="1">
    <citation type="journal article" date="2018" name="MBio">
        <title>Comparative Genomics Reveals the Core Gene Toolbox for the Fungus-Insect Symbiosis.</title>
        <authorList>
            <person name="Wang Y."/>
            <person name="Stata M."/>
            <person name="Wang W."/>
            <person name="Stajich J.E."/>
            <person name="White M.M."/>
            <person name="Moncalvo J.M."/>
        </authorList>
    </citation>
    <scope>NUCLEOTIDE SEQUENCE [LARGE SCALE GENOMIC DNA]</scope>
    <source>
        <strain evidence="7 8">AUS-77-4</strain>
    </source>
</reference>
<evidence type="ECO:0000256" key="1">
    <source>
        <dbReference type="ARBA" id="ARBA00022490"/>
    </source>
</evidence>
<keyword evidence="1 5" id="KW-0963">Cytoplasm</keyword>
<proteinExistence type="inferred from homology"/>
<dbReference type="InterPro" id="IPR015221">
    <property type="entry name" value="Urm1"/>
</dbReference>
<sequence>MNINVEFSGGMELLFGGVAKKTIQISPTFGGNPAKISDMIIWLKDNLLTENVDLFIQGDSIRPGILVLINEVDWELEDGPEYELSNNDTITFISTLHGG</sequence>
<evidence type="ECO:0000313" key="8">
    <source>
        <dbReference type="Proteomes" id="UP000245699"/>
    </source>
</evidence>
<dbReference type="InterPro" id="IPR016155">
    <property type="entry name" value="Mopterin_synth/thiamin_S_b"/>
</dbReference>
<accession>A0A2T9XXG9</accession>
<dbReference type="PANTHER" id="PTHR14986">
    <property type="entry name" value="RURM1 PROTEIN"/>
    <property type="match status" value="1"/>
</dbReference>
<dbReference type="SUPFAM" id="SSF54285">
    <property type="entry name" value="MoaD/ThiS"/>
    <property type="match status" value="1"/>
</dbReference>
<dbReference type="GO" id="GO:0002098">
    <property type="term" value="P:tRNA wobble uridine modification"/>
    <property type="evidence" value="ECO:0007669"/>
    <property type="project" value="UniProtKB-UniRule"/>
</dbReference>
<evidence type="ECO:0000256" key="2">
    <source>
        <dbReference type="ARBA" id="ARBA00022499"/>
    </source>
</evidence>
<evidence type="ECO:0000256" key="3">
    <source>
        <dbReference type="ARBA" id="ARBA00022694"/>
    </source>
</evidence>
<dbReference type="CDD" id="cd01764">
    <property type="entry name" value="Ubl_Urm1"/>
    <property type="match status" value="1"/>
</dbReference>
<name>A0A2T9XXG9_9FUNG</name>
<dbReference type="AlphaFoldDB" id="A0A2T9XXG9"/>
<dbReference type="STRING" id="61424.A0A2T9XXG9"/>
<feature type="cross-link" description="Glycyl lysine isopeptide (Gly-Lys) (interchain with K-? in acceptor proteins)" evidence="5">
    <location>
        <position position="99"/>
    </location>
</feature>
<dbReference type="OrthoDB" id="10248987at2759"/>
<comment type="PTM">
    <text evidence="5">C-terminal thiocarboxylation occurs in 2 steps, it is first acyl-adenylated (-COAMP) via the hesA/moeB/thiF part of UBA4, then thiocarboxylated (-COSH) via the rhodanese domain of UBA4.</text>
</comment>
<dbReference type="Pfam" id="PF09138">
    <property type="entry name" value="Urm1"/>
    <property type="match status" value="1"/>
</dbReference>
<dbReference type="Gene3D" id="3.10.20.30">
    <property type="match status" value="1"/>
</dbReference>
<dbReference type="GO" id="GO:0032447">
    <property type="term" value="P:protein urmylation"/>
    <property type="evidence" value="ECO:0007669"/>
    <property type="project" value="UniProtKB-UniRule"/>
</dbReference>
<comment type="caution">
    <text evidence="7">The sequence shown here is derived from an EMBL/GenBank/DDBJ whole genome shotgun (WGS) entry which is preliminary data.</text>
</comment>
<gene>
    <name evidence="5" type="primary">URM1</name>
    <name evidence="7" type="ORF">BB559_007428</name>
</gene>
<dbReference type="InterPro" id="IPR012675">
    <property type="entry name" value="Beta-grasp_dom_sf"/>
</dbReference>
<evidence type="ECO:0000313" key="7">
    <source>
        <dbReference type="EMBL" id="PVU84774.1"/>
    </source>
</evidence>
<keyword evidence="2 5" id="KW-1017">Isopeptide bond</keyword>
<comment type="function">
    <text evidence="5">Acts as a sulfur carrier required for 2-thiolation of mcm(5)S(2)U at tRNA wobble positions of cytosolic tRNA(Lys), tRNA(Glu) and tRNA(Gln). Serves as sulfur donor in tRNA 2-thiolation reaction by being thiocarboxylated (-COSH) at its C-terminus by the MOCS3 homolog UBA4. The sulfur is then transferred to tRNA to form 2-thiolation of mcm(5)S(2)U. Prior mcm(5) tRNA modification by the elongator complex is required for 2-thiolation. Also acts as a ubiquitin-like protein (UBL) that is covalently conjugated via an isopeptide bond to lysine residues of target proteins such as AHP1. The thiocarboxylated form serves as substrate for conjugation and oxidative stress specifically induces the formation of UBL-protein conjugates.</text>
</comment>
<comment type="similarity">
    <text evidence="5 6">Belongs to the URM1 family.</text>
</comment>
<dbReference type="EMBL" id="MBFT01001238">
    <property type="protein sequence ID" value="PVU84774.1"/>
    <property type="molecule type" value="Genomic_DNA"/>
</dbReference>
<keyword evidence="4 5" id="KW-0833">Ubl conjugation pathway</keyword>
<dbReference type="UniPathway" id="UPA00988"/>
<dbReference type="GO" id="GO:0005829">
    <property type="term" value="C:cytosol"/>
    <property type="evidence" value="ECO:0007669"/>
    <property type="project" value="UniProtKB-UniRule"/>
</dbReference>
<feature type="modified residue" description="1-thioglycine" evidence="5">
    <location>
        <position position="99"/>
    </location>
</feature>
<comment type="subcellular location">
    <subcellularLocation>
        <location evidence="5 6">Cytoplasm</location>
    </subcellularLocation>
</comment>
<keyword evidence="3 5" id="KW-0819">tRNA processing</keyword>
<protein>
    <recommendedName>
        <fullName evidence="5 6">Ubiquitin-related modifier 1</fullName>
    </recommendedName>
</protein>
<evidence type="ECO:0000256" key="5">
    <source>
        <dbReference type="HAMAP-Rule" id="MF_03048"/>
    </source>
</evidence>
<organism evidence="7 8">
    <name type="scientific">Furculomyces boomerangus</name>
    <dbReference type="NCBI Taxonomy" id="61424"/>
    <lineage>
        <taxon>Eukaryota</taxon>
        <taxon>Fungi</taxon>
        <taxon>Fungi incertae sedis</taxon>
        <taxon>Zoopagomycota</taxon>
        <taxon>Kickxellomycotina</taxon>
        <taxon>Harpellomycetes</taxon>
        <taxon>Harpellales</taxon>
        <taxon>Harpellaceae</taxon>
        <taxon>Furculomyces</taxon>
    </lineage>
</organism>
<comment type="pathway">
    <text evidence="5 6">tRNA modification; 5-methoxycarbonylmethyl-2-thiouridine-tRNA biosynthesis.</text>
</comment>
<dbReference type="PIRSF" id="PIRSF037379">
    <property type="entry name" value="Ubiquitin-related_modifier_1"/>
    <property type="match status" value="1"/>
</dbReference>
<evidence type="ECO:0000256" key="6">
    <source>
        <dbReference type="RuleBase" id="RU361182"/>
    </source>
</evidence>
<evidence type="ECO:0000256" key="4">
    <source>
        <dbReference type="ARBA" id="ARBA00022786"/>
    </source>
</evidence>
<dbReference type="HAMAP" id="MF_03048">
    <property type="entry name" value="Urm1"/>
    <property type="match status" value="1"/>
</dbReference>
<dbReference type="GO" id="GO:0034227">
    <property type="term" value="P:tRNA thio-modification"/>
    <property type="evidence" value="ECO:0007669"/>
    <property type="project" value="UniProtKB-UniRule"/>
</dbReference>